<sequence length="121" mass="13476">MPHLNGDTNNVVSLYVVEQQSFLEEENIPPVSIKEPESLDSTYIIKDQNRKQMSSSTAEQTGKVELNKRPINIKGISPRPSLSISTDNIIFPRARSGSNPQNGRYQTFFPSPNGSPHPKNP</sequence>
<feature type="compositionally biased region" description="Polar residues" evidence="1">
    <location>
        <begin position="51"/>
        <end position="60"/>
    </location>
</feature>
<feature type="compositionally biased region" description="Polar residues" evidence="1">
    <location>
        <begin position="96"/>
        <end position="112"/>
    </location>
</feature>
<reference evidence="2" key="1">
    <citation type="submission" date="2021-02" db="EMBL/GenBank/DDBJ databases">
        <authorList>
            <person name="Bekaert M."/>
        </authorList>
    </citation>
    <scope>NUCLEOTIDE SEQUENCE</scope>
    <source>
        <strain evidence="2">IoA-00</strain>
    </source>
</reference>
<evidence type="ECO:0000256" key="1">
    <source>
        <dbReference type="SAM" id="MobiDB-lite"/>
    </source>
</evidence>
<evidence type="ECO:0000313" key="3">
    <source>
        <dbReference type="Proteomes" id="UP000675881"/>
    </source>
</evidence>
<proteinExistence type="predicted"/>
<keyword evidence="3" id="KW-1185">Reference proteome</keyword>
<dbReference type="AlphaFoldDB" id="A0A7R8CN31"/>
<protein>
    <submittedName>
        <fullName evidence="2">(salmon louse) hypothetical protein</fullName>
    </submittedName>
</protein>
<accession>A0A7R8CN31</accession>
<feature type="region of interest" description="Disordered" evidence="1">
    <location>
        <begin position="25"/>
        <end position="121"/>
    </location>
</feature>
<evidence type="ECO:0000313" key="2">
    <source>
        <dbReference type="EMBL" id="CAF2871641.1"/>
    </source>
</evidence>
<dbReference type="EMBL" id="HG994581">
    <property type="protein sequence ID" value="CAF2871641.1"/>
    <property type="molecule type" value="Genomic_DNA"/>
</dbReference>
<organism evidence="2 3">
    <name type="scientific">Lepeophtheirus salmonis</name>
    <name type="common">Salmon louse</name>
    <name type="synonym">Caligus salmonis</name>
    <dbReference type="NCBI Taxonomy" id="72036"/>
    <lineage>
        <taxon>Eukaryota</taxon>
        <taxon>Metazoa</taxon>
        <taxon>Ecdysozoa</taxon>
        <taxon>Arthropoda</taxon>
        <taxon>Crustacea</taxon>
        <taxon>Multicrustacea</taxon>
        <taxon>Hexanauplia</taxon>
        <taxon>Copepoda</taxon>
        <taxon>Siphonostomatoida</taxon>
        <taxon>Caligidae</taxon>
        <taxon>Lepeophtheirus</taxon>
    </lineage>
</organism>
<dbReference type="Proteomes" id="UP000675881">
    <property type="component" value="Chromosome 2"/>
</dbReference>
<name>A0A7R8CN31_LEPSM</name>
<gene>
    <name evidence="2" type="ORF">LSAA_6900</name>
</gene>